<evidence type="ECO:0000256" key="2">
    <source>
        <dbReference type="ARBA" id="ARBA00022692"/>
    </source>
</evidence>
<dbReference type="EMBL" id="JBHSMQ010000006">
    <property type="protein sequence ID" value="MFC5456589.1"/>
    <property type="molecule type" value="Genomic_DNA"/>
</dbReference>
<proteinExistence type="predicted"/>
<feature type="domain" description="Methylamine utilisation protein MauE" evidence="6">
    <location>
        <begin position="4"/>
        <end position="128"/>
    </location>
</feature>
<evidence type="ECO:0000256" key="5">
    <source>
        <dbReference type="SAM" id="Phobius"/>
    </source>
</evidence>
<sequence>MLRLLLHFFFGGVFVYAGLLKVADPMSFLDDIRSFDLLGDPWAAWLAMGLPWLEIFAGLSVMSGLLRPGGLLILNGSLLIFLVAISISWWRGIDIRCGCFGHADATSNYRDLILRDILLLISGLVLVWHGKPRSKA</sequence>
<evidence type="ECO:0000256" key="1">
    <source>
        <dbReference type="ARBA" id="ARBA00004141"/>
    </source>
</evidence>
<accession>A0ABW0KT92</accession>
<evidence type="ECO:0000256" key="4">
    <source>
        <dbReference type="ARBA" id="ARBA00023136"/>
    </source>
</evidence>
<keyword evidence="3 5" id="KW-1133">Transmembrane helix</keyword>
<keyword evidence="8" id="KW-1185">Reference proteome</keyword>
<name>A0ABW0KT92_9BACT</name>
<evidence type="ECO:0000313" key="8">
    <source>
        <dbReference type="Proteomes" id="UP001596052"/>
    </source>
</evidence>
<comment type="caution">
    <text evidence="7">The sequence shown here is derived from an EMBL/GenBank/DDBJ whole genome shotgun (WGS) entry which is preliminary data.</text>
</comment>
<organism evidence="7 8">
    <name type="scientific">Prosthecobacter fluviatilis</name>
    <dbReference type="NCBI Taxonomy" id="445931"/>
    <lineage>
        <taxon>Bacteria</taxon>
        <taxon>Pseudomonadati</taxon>
        <taxon>Verrucomicrobiota</taxon>
        <taxon>Verrucomicrobiia</taxon>
        <taxon>Verrucomicrobiales</taxon>
        <taxon>Verrucomicrobiaceae</taxon>
        <taxon>Prosthecobacter</taxon>
    </lineage>
</organism>
<reference evidence="8" key="1">
    <citation type="journal article" date="2019" name="Int. J. Syst. Evol. Microbiol.">
        <title>The Global Catalogue of Microorganisms (GCM) 10K type strain sequencing project: providing services to taxonomists for standard genome sequencing and annotation.</title>
        <authorList>
            <consortium name="The Broad Institute Genomics Platform"/>
            <consortium name="The Broad Institute Genome Sequencing Center for Infectious Disease"/>
            <person name="Wu L."/>
            <person name="Ma J."/>
        </authorList>
    </citation>
    <scope>NUCLEOTIDE SEQUENCE [LARGE SCALE GENOMIC DNA]</scope>
    <source>
        <strain evidence="8">CGMCC 4.1469</strain>
    </source>
</reference>
<keyword evidence="4 5" id="KW-0472">Membrane</keyword>
<keyword evidence="2 5" id="KW-0812">Transmembrane</keyword>
<gene>
    <name evidence="7" type="ORF">ACFQDI_17115</name>
</gene>
<dbReference type="RefSeq" id="WP_377168978.1">
    <property type="nucleotide sequence ID" value="NZ_JBHSMQ010000006.1"/>
</dbReference>
<feature type="transmembrane region" description="Helical" evidence="5">
    <location>
        <begin position="44"/>
        <end position="65"/>
    </location>
</feature>
<comment type="subcellular location">
    <subcellularLocation>
        <location evidence="1">Membrane</location>
        <topology evidence="1">Multi-pass membrane protein</topology>
    </subcellularLocation>
</comment>
<feature type="transmembrane region" description="Helical" evidence="5">
    <location>
        <begin position="112"/>
        <end position="130"/>
    </location>
</feature>
<evidence type="ECO:0000259" key="6">
    <source>
        <dbReference type="Pfam" id="PF07291"/>
    </source>
</evidence>
<dbReference type="InterPro" id="IPR009908">
    <property type="entry name" value="Methylamine_util_MauE"/>
</dbReference>
<dbReference type="Pfam" id="PF07291">
    <property type="entry name" value="MauE"/>
    <property type="match status" value="1"/>
</dbReference>
<evidence type="ECO:0000256" key="3">
    <source>
        <dbReference type="ARBA" id="ARBA00022989"/>
    </source>
</evidence>
<protein>
    <submittedName>
        <fullName evidence="7">MauE/DoxX family redox-associated membrane protein</fullName>
    </submittedName>
</protein>
<dbReference type="Proteomes" id="UP001596052">
    <property type="component" value="Unassembled WGS sequence"/>
</dbReference>
<feature type="transmembrane region" description="Helical" evidence="5">
    <location>
        <begin position="72"/>
        <end position="92"/>
    </location>
</feature>
<evidence type="ECO:0000313" key="7">
    <source>
        <dbReference type="EMBL" id="MFC5456589.1"/>
    </source>
</evidence>